<feature type="region of interest" description="Disordered" evidence="1">
    <location>
        <begin position="141"/>
        <end position="206"/>
    </location>
</feature>
<organism evidence="2 3">
    <name type="scientific">Petromyzon marinus</name>
    <name type="common">Sea lamprey</name>
    <dbReference type="NCBI Taxonomy" id="7757"/>
    <lineage>
        <taxon>Eukaryota</taxon>
        <taxon>Metazoa</taxon>
        <taxon>Chordata</taxon>
        <taxon>Craniata</taxon>
        <taxon>Vertebrata</taxon>
        <taxon>Cyclostomata</taxon>
        <taxon>Hyperoartia</taxon>
        <taxon>Petromyzontiformes</taxon>
        <taxon>Petromyzontidae</taxon>
        <taxon>Petromyzon</taxon>
    </lineage>
</organism>
<evidence type="ECO:0000313" key="3">
    <source>
        <dbReference type="RefSeq" id="XP_032807518.1"/>
    </source>
</evidence>
<proteinExistence type="predicted"/>
<dbReference type="Proteomes" id="UP001318040">
    <property type="component" value="Chromosome 10"/>
</dbReference>
<sequence>MLLDHSKERGSSICPCICGRETLIHEWDDTQAVVPLTWHLSDCRAADLRTMAPGTRRKEQPAAAAVRSREVTSRWRKRRRSCPRTPAVSYLNLEEVFMLYRHRPSDSLTRRAAKREMTQLSSLSTRPPAMLMAPYALRYAKQRDEPKKTKTGGRGNKGPHLSPVKSTPCSESDGPRSELASGSLGVKRGRGTEARSQGTLPRVRMT</sequence>
<dbReference type="CTD" id="116941043"/>
<reference evidence="3" key="1">
    <citation type="submission" date="2025-08" db="UniProtKB">
        <authorList>
            <consortium name="RefSeq"/>
        </authorList>
    </citation>
    <scope>IDENTIFICATION</scope>
    <source>
        <tissue evidence="3">Sperm</tissue>
    </source>
</reference>
<accession>A0AAJ7WSY0</accession>
<keyword evidence="2" id="KW-1185">Reference proteome</keyword>
<dbReference type="AlphaFoldDB" id="A0AAJ7WSY0"/>
<name>A0AAJ7WSY0_PETMA</name>
<protein>
    <submittedName>
        <fullName evidence="3">Uncharacterized protein LOC116941043 isoform X2</fullName>
    </submittedName>
</protein>
<evidence type="ECO:0000313" key="2">
    <source>
        <dbReference type="Proteomes" id="UP001318040"/>
    </source>
</evidence>
<evidence type="ECO:0000256" key="1">
    <source>
        <dbReference type="SAM" id="MobiDB-lite"/>
    </source>
</evidence>
<gene>
    <name evidence="3" type="primary">LOC116941043</name>
</gene>
<dbReference type="RefSeq" id="XP_032807518.1">
    <property type="nucleotide sequence ID" value="XM_032951627.1"/>
</dbReference>